<dbReference type="Gene3D" id="3.40.109.10">
    <property type="entry name" value="NADH Oxidase"/>
    <property type="match status" value="1"/>
</dbReference>
<dbReference type="AlphaFoldDB" id="A0A1N6HHY7"/>
<dbReference type="SUPFAM" id="SSF55469">
    <property type="entry name" value="FMN-dependent nitroreductase-like"/>
    <property type="match status" value="1"/>
</dbReference>
<keyword evidence="6" id="KW-0560">Oxidoreductase</keyword>
<dbReference type="RefSeq" id="WP_074201968.1">
    <property type="nucleotide sequence ID" value="NZ_FSRE01000005.1"/>
</dbReference>
<dbReference type="GO" id="GO:0046857">
    <property type="term" value="F:oxidoreductase activity, acting on other nitrogenous compounds as donors, with NAD or NADP as acceptor"/>
    <property type="evidence" value="ECO:0007669"/>
    <property type="project" value="TreeGrafter"/>
</dbReference>
<evidence type="ECO:0000313" key="10">
    <source>
        <dbReference type="Proteomes" id="UP000198461"/>
    </source>
</evidence>
<evidence type="ECO:0000256" key="4">
    <source>
        <dbReference type="ARBA" id="ARBA00022643"/>
    </source>
</evidence>
<keyword evidence="5" id="KW-0521">NADP</keyword>
<accession>A0A1N6HHY7</accession>
<keyword evidence="10" id="KW-1185">Reference proteome</keyword>
<dbReference type="EMBL" id="FSRE01000005">
    <property type="protein sequence ID" value="SIO19372.1"/>
    <property type="molecule type" value="Genomic_DNA"/>
</dbReference>
<evidence type="ECO:0000256" key="5">
    <source>
        <dbReference type="ARBA" id="ARBA00022857"/>
    </source>
</evidence>
<evidence type="ECO:0000256" key="3">
    <source>
        <dbReference type="ARBA" id="ARBA00022630"/>
    </source>
</evidence>
<evidence type="ECO:0000259" key="8">
    <source>
        <dbReference type="Pfam" id="PF00881"/>
    </source>
</evidence>
<sequence length="222" mass="25845">MTFCTDSQALDVMHFRHACKVMDENRKIPEETFQTILEAGRLSPSSFGYEPWKFLVVQSPALREKLLPITWGAQNTLRTASHFVLILARTAKSMRYDSDYIQHMMRDIHHLPQEHIQKREQFYRIFQEEDFHLLESERAMFDWASKQTYIALANMMTIAASLGVDSCPVEGFKMDAVNELLASDFGIDTTEFRISVMCAFGYRVNEAKPKTRQPLEDIVQWH</sequence>
<dbReference type="PANTHER" id="PTHR23026:SF125">
    <property type="entry name" value="OXYGEN-INSENSITIVE NAD(P)H NITROREDUCTASE"/>
    <property type="match status" value="1"/>
</dbReference>
<dbReference type="OrthoDB" id="9809288at2"/>
<evidence type="ECO:0000256" key="7">
    <source>
        <dbReference type="ARBA" id="ARBA00023027"/>
    </source>
</evidence>
<keyword evidence="4" id="KW-0288">FMN</keyword>
<dbReference type="GO" id="GO:0046256">
    <property type="term" value="P:2,4,6-trinitrotoluene catabolic process"/>
    <property type="evidence" value="ECO:0007669"/>
    <property type="project" value="TreeGrafter"/>
</dbReference>
<dbReference type="CDD" id="cd02149">
    <property type="entry name" value="NfsB-like"/>
    <property type="match status" value="1"/>
</dbReference>
<comment type="similarity">
    <text evidence="2">Belongs to the nitroreductase family.</text>
</comment>
<dbReference type="STRING" id="364032.SAMN05443662_1695"/>
<dbReference type="InterPro" id="IPR029479">
    <property type="entry name" value="Nitroreductase"/>
</dbReference>
<dbReference type="GO" id="GO:0005829">
    <property type="term" value="C:cytosol"/>
    <property type="evidence" value="ECO:0007669"/>
    <property type="project" value="TreeGrafter"/>
</dbReference>
<protein>
    <recommendedName>
        <fullName evidence="8">Nitroreductase domain-containing protein</fullName>
    </recommendedName>
</protein>
<keyword evidence="7" id="KW-0520">NAD</keyword>
<dbReference type="InterPro" id="IPR033878">
    <property type="entry name" value="NfsB-like"/>
</dbReference>
<reference evidence="9 10" key="1">
    <citation type="submission" date="2016-11" db="EMBL/GenBank/DDBJ databases">
        <authorList>
            <person name="Jaros S."/>
            <person name="Januszkiewicz K."/>
            <person name="Wedrychowicz H."/>
        </authorList>
    </citation>
    <scope>NUCLEOTIDE SEQUENCE [LARGE SCALE GENOMIC DNA]</scope>
    <source>
        <strain evidence="9 10">DSM 17737</strain>
    </source>
</reference>
<proteinExistence type="inferred from homology"/>
<name>A0A1N6HHY7_9GAMM</name>
<dbReference type="Pfam" id="PF00881">
    <property type="entry name" value="Nitroreductase"/>
    <property type="match status" value="1"/>
</dbReference>
<keyword evidence="3" id="KW-0285">Flavoprotein</keyword>
<dbReference type="Proteomes" id="UP000198461">
    <property type="component" value="Unassembled WGS sequence"/>
</dbReference>
<comment type="cofactor">
    <cofactor evidence="1">
        <name>FMN</name>
        <dbReference type="ChEBI" id="CHEBI:58210"/>
    </cofactor>
</comment>
<dbReference type="InterPro" id="IPR000415">
    <property type="entry name" value="Nitroreductase-like"/>
</dbReference>
<evidence type="ECO:0000256" key="6">
    <source>
        <dbReference type="ARBA" id="ARBA00023002"/>
    </source>
</evidence>
<organism evidence="9 10">
    <name type="scientific">Sulfurivirga caldicuralii</name>
    <dbReference type="NCBI Taxonomy" id="364032"/>
    <lineage>
        <taxon>Bacteria</taxon>
        <taxon>Pseudomonadati</taxon>
        <taxon>Pseudomonadota</taxon>
        <taxon>Gammaproteobacteria</taxon>
        <taxon>Thiotrichales</taxon>
        <taxon>Piscirickettsiaceae</taxon>
        <taxon>Sulfurivirga</taxon>
    </lineage>
</organism>
<feature type="domain" description="Nitroreductase" evidence="8">
    <location>
        <begin position="15"/>
        <end position="202"/>
    </location>
</feature>
<dbReference type="InterPro" id="IPR050627">
    <property type="entry name" value="Nitroreductase/BluB"/>
</dbReference>
<gene>
    <name evidence="9" type="ORF">SAMN05443662_1695</name>
</gene>
<evidence type="ECO:0000256" key="2">
    <source>
        <dbReference type="ARBA" id="ARBA00007118"/>
    </source>
</evidence>
<evidence type="ECO:0000313" key="9">
    <source>
        <dbReference type="EMBL" id="SIO19372.1"/>
    </source>
</evidence>
<evidence type="ECO:0000256" key="1">
    <source>
        <dbReference type="ARBA" id="ARBA00001917"/>
    </source>
</evidence>
<dbReference type="PANTHER" id="PTHR23026">
    <property type="entry name" value="NADPH NITROREDUCTASE"/>
    <property type="match status" value="1"/>
</dbReference>